<dbReference type="KEGG" id="pcea:J3359_08325"/>
<keyword evidence="3" id="KW-0418">Kinase</keyword>
<dbReference type="Proteomes" id="UP000663920">
    <property type="component" value="Chromosome"/>
</dbReference>
<evidence type="ECO:0000256" key="1">
    <source>
        <dbReference type="ARBA" id="ARBA00010164"/>
    </source>
</evidence>
<dbReference type="Gene3D" id="1.10.1070.20">
    <property type="match status" value="1"/>
</dbReference>
<dbReference type="GO" id="GO:0004674">
    <property type="term" value="F:protein serine/threonine kinase activity"/>
    <property type="evidence" value="ECO:0007669"/>
    <property type="project" value="TreeGrafter"/>
</dbReference>
<dbReference type="GO" id="GO:0005829">
    <property type="term" value="C:cytosol"/>
    <property type="evidence" value="ECO:0007669"/>
    <property type="project" value="TreeGrafter"/>
</dbReference>
<evidence type="ECO:0000256" key="2">
    <source>
        <dbReference type="ARBA" id="ARBA00022679"/>
    </source>
</evidence>
<dbReference type="PANTHER" id="PTHR37419:SF8">
    <property type="entry name" value="TOXIN YJJJ"/>
    <property type="match status" value="1"/>
</dbReference>
<organism evidence="5 6">
    <name type="scientific">Polaribacter cellanae</name>
    <dbReference type="NCBI Taxonomy" id="2818493"/>
    <lineage>
        <taxon>Bacteria</taxon>
        <taxon>Pseudomonadati</taxon>
        <taxon>Bacteroidota</taxon>
        <taxon>Flavobacteriia</taxon>
        <taxon>Flavobacteriales</taxon>
        <taxon>Flavobacteriaceae</taxon>
    </lineage>
</organism>
<reference evidence="5 6" key="1">
    <citation type="submission" date="2021-03" db="EMBL/GenBank/DDBJ databases">
        <title>Complete genome of Polaribacter_sp.SM13.</title>
        <authorList>
            <person name="Jeong S.W."/>
            <person name="Bae J.W."/>
        </authorList>
    </citation>
    <scope>NUCLEOTIDE SEQUENCE [LARGE SCALE GENOMIC DNA]</scope>
    <source>
        <strain evidence="5 6">SM13</strain>
    </source>
</reference>
<sequence>MAGGKFDIYVFADWAALEEPTLVGVLSAHFAKGKKAFSFEYNKDWLKTDAQRLLDPDIEFYSGPQYPTNKENFGIFLDSMPDTWGKTLMKRRAAQDARANNEKASTLYEIDYLLGVYDESRMGALRFKTDLEGPFLDNDAQTPTPPWSSLGDLQEAAKQLESDAQDEAIRKWIAVLIAPGSSLGGARPKANVFDTQKNLWIAKFPSKTDTVDKALWEFLAYRLATTAGIDMAESKVERISGQYHTFLTKRFDREDNKRIHFASVMTMTGNTEDTIKDAVPSYLEIVEFIENYGVDVETNLHQLWRRIVFNIAISNTDDHLRNHGFILKDKGWILSPAYDINPSIEKDGLSLNIDMDNNALDFDLAKSVGEYFRLSEEEMQTILDEVLLAIKNWKAVAKEIGIKNAEIELMAGAFKF</sequence>
<gene>
    <name evidence="5" type="ORF">J3359_08325</name>
</gene>
<evidence type="ECO:0000256" key="3">
    <source>
        <dbReference type="ARBA" id="ARBA00022777"/>
    </source>
</evidence>
<proteinExistence type="inferred from homology"/>
<feature type="domain" description="HipA-like C-terminal" evidence="4">
    <location>
        <begin position="181"/>
        <end position="391"/>
    </location>
</feature>
<dbReference type="RefSeq" id="WP_208080225.1">
    <property type="nucleotide sequence ID" value="NZ_CP071869.1"/>
</dbReference>
<dbReference type="AlphaFoldDB" id="A0A975CU75"/>
<evidence type="ECO:0000259" key="4">
    <source>
        <dbReference type="Pfam" id="PF07804"/>
    </source>
</evidence>
<accession>A0A975CU75</accession>
<protein>
    <submittedName>
        <fullName evidence="5">Type II toxin-antitoxin system HipA family toxin</fullName>
    </submittedName>
</protein>
<comment type="similarity">
    <text evidence="1">Belongs to the HipA Ser/Thr kinase family.</text>
</comment>
<keyword evidence="2" id="KW-0808">Transferase</keyword>
<dbReference type="EMBL" id="CP071869">
    <property type="protein sequence ID" value="QTE24252.1"/>
    <property type="molecule type" value="Genomic_DNA"/>
</dbReference>
<dbReference type="InterPro" id="IPR012893">
    <property type="entry name" value="HipA-like_C"/>
</dbReference>
<keyword evidence="6" id="KW-1185">Reference proteome</keyword>
<evidence type="ECO:0000313" key="6">
    <source>
        <dbReference type="Proteomes" id="UP000663920"/>
    </source>
</evidence>
<dbReference type="PANTHER" id="PTHR37419">
    <property type="entry name" value="SERINE/THREONINE-PROTEIN KINASE TOXIN HIPA"/>
    <property type="match status" value="1"/>
</dbReference>
<dbReference type="InterPro" id="IPR052028">
    <property type="entry name" value="HipA_Ser/Thr_kinase"/>
</dbReference>
<dbReference type="Pfam" id="PF07804">
    <property type="entry name" value="HipA_C"/>
    <property type="match status" value="1"/>
</dbReference>
<name>A0A975CU75_9FLAO</name>
<evidence type="ECO:0000313" key="5">
    <source>
        <dbReference type="EMBL" id="QTE24252.1"/>
    </source>
</evidence>